<organism evidence="2 3">
    <name type="scientific">Musa acuminata subsp. malaccensis</name>
    <name type="common">Wild banana</name>
    <name type="synonym">Musa malaccensis</name>
    <dbReference type="NCBI Taxonomy" id="214687"/>
    <lineage>
        <taxon>Eukaryota</taxon>
        <taxon>Viridiplantae</taxon>
        <taxon>Streptophyta</taxon>
        <taxon>Embryophyta</taxon>
        <taxon>Tracheophyta</taxon>
        <taxon>Spermatophyta</taxon>
        <taxon>Magnoliopsida</taxon>
        <taxon>Liliopsida</taxon>
        <taxon>Zingiberales</taxon>
        <taxon>Musaceae</taxon>
        <taxon>Musa</taxon>
    </lineage>
</organism>
<evidence type="ECO:0000313" key="3">
    <source>
        <dbReference type="Proteomes" id="UP000012960"/>
    </source>
</evidence>
<gene>
    <name evidence="1" type="ORF">GSMUA_341820.1</name>
</gene>
<sequence length="101" mass="11479">MLKHNTSAEKIFVKIKHSTNLSVRVNDRFATCISNCEKEDCVKGTIYNFLGELPDQKKKETLKLYVSGSGWCIIEHIGCVKAVKPYGLYSSASWFEFTQLL</sequence>
<evidence type="ECO:0000313" key="1">
    <source>
        <dbReference type="EMBL" id="CAG1830928.1"/>
    </source>
</evidence>
<protein>
    <submittedName>
        <fullName evidence="1">(wild Malaysian banana) hypothetical protein</fullName>
    </submittedName>
</protein>
<name>A0A804K486_MUSAM</name>
<reference evidence="2" key="2">
    <citation type="submission" date="2021-05" db="UniProtKB">
        <authorList>
            <consortium name="EnsemblPlants"/>
        </authorList>
    </citation>
    <scope>IDENTIFICATION</scope>
    <source>
        <strain evidence="2">subsp. malaccensis</strain>
    </source>
</reference>
<reference evidence="1" key="1">
    <citation type="submission" date="2021-03" db="EMBL/GenBank/DDBJ databases">
        <authorList>
            <consortium name="Genoscope - CEA"/>
            <person name="William W."/>
        </authorList>
    </citation>
    <scope>NUCLEOTIDE SEQUENCE</scope>
    <source>
        <strain evidence="1">Doubled-haploid Pahang</strain>
    </source>
</reference>
<dbReference type="Gramene" id="Ma08_t08230.1">
    <property type="protein sequence ID" value="Ma08_p08230.1"/>
    <property type="gene ID" value="Ma08_g08230"/>
</dbReference>
<dbReference type="EMBL" id="HG996472">
    <property type="protein sequence ID" value="CAG1830928.1"/>
    <property type="molecule type" value="Genomic_DNA"/>
</dbReference>
<dbReference type="AlphaFoldDB" id="A0A804K486"/>
<dbReference type="InParanoid" id="A0A804K486"/>
<accession>A0A804K486</accession>
<dbReference type="Proteomes" id="UP000012960">
    <property type="component" value="Unplaced"/>
</dbReference>
<keyword evidence="3" id="KW-1185">Reference proteome</keyword>
<evidence type="ECO:0000313" key="2">
    <source>
        <dbReference type="EnsemblPlants" id="Ma08_p08230.1"/>
    </source>
</evidence>
<dbReference type="EnsemblPlants" id="Ma08_t08230.1">
    <property type="protein sequence ID" value="Ma08_p08230.1"/>
    <property type="gene ID" value="Ma08_g08230"/>
</dbReference>
<proteinExistence type="predicted"/>